<dbReference type="Gramene" id="TraesCS3D02G527300.1">
    <property type="protein sequence ID" value="TraesCS3D02G527300.1"/>
    <property type="gene ID" value="TraesCS3D02G527300"/>
</dbReference>
<reference evidence="5" key="1">
    <citation type="submission" date="2018-08" db="EMBL/GenBank/DDBJ databases">
        <authorList>
            <person name="Rossello M."/>
        </authorList>
    </citation>
    <scope>NUCLEOTIDE SEQUENCE [LARGE SCALE GENOMIC DNA]</scope>
    <source>
        <strain evidence="5">cv. Chinese Spring</strain>
    </source>
</reference>
<feature type="signal peptide" evidence="3">
    <location>
        <begin position="1"/>
        <end position="21"/>
    </location>
</feature>
<dbReference type="PANTHER" id="PTHR33491">
    <property type="entry name" value="OSJNBA0016N04.9 PROTEIN"/>
    <property type="match status" value="1"/>
</dbReference>
<feature type="chain" id="PRO_5043174721" description="Wall-associated receptor kinase galacturonan-binding domain-containing protein" evidence="3">
    <location>
        <begin position="22"/>
        <end position="435"/>
    </location>
</feature>
<dbReference type="STRING" id="4565.A0A3B6H2X4"/>
<name>A0A3B6H2X4_WHEAT</name>
<dbReference type="InterPro" id="IPR025287">
    <property type="entry name" value="WAK_GUB"/>
</dbReference>
<accession>A0A3B6H2X4</accession>
<organism evidence="5">
    <name type="scientific">Triticum aestivum</name>
    <name type="common">Wheat</name>
    <dbReference type="NCBI Taxonomy" id="4565"/>
    <lineage>
        <taxon>Eukaryota</taxon>
        <taxon>Viridiplantae</taxon>
        <taxon>Streptophyta</taxon>
        <taxon>Embryophyta</taxon>
        <taxon>Tracheophyta</taxon>
        <taxon>Spermatophyta</taxon>
        <taxon>Magnoliopsida</taxon>
        <taxon>Liliopsida</taxon>
        <taxon>Poales</taxon>
        <taxon>Poaceae</taxon>
        <taxon>BOP clade</taxon>
        <taxon>Pooideae</taxon>
        <taxon>Triticodae</taxon>
        <taxon>Triticeae</taxon>
        <taxon>Triticinae</taxon>
        <taxon>Triticum</taxon>
    </lineage>
</organism>
<evidence type="ECO:0000313" key="5">
    <source>
        <dbReference type="EnsemblPlants" id="TraesCS3D02G527300.1"/>
    </source>
</evidence>
<dbReference type="GO" id="GO:0016020">
    <property type="term" value="C:membrane"/>
    <property type="evidence" value="ECO:0007669"/>
    <property type="project" value="UniProtKB-SubCell"/>
</dbReference>
<dbReference type="OMA" id="DGCQGYN"/>
<evidence type="ECO:0000313" key="6">
    <source>
        <dbReference type="Proteomes" id="UP000019116"/>
    </source>
</evidence>
<dbReference type="Gramene" id="TraesWEE_scaffold_040459_01G000100.1">
    <property type="protein sequence ID" value="TraesWEE_scaffold_040459_01G000100.1"/>
    <property type="gene ID" value="TraesWEE_scaffold_040459_01G000100"/>
</dbReference>
<feature type="domain" description="Wall-associated receptor kinase galacturonan-binding" evidence="4">
    <location>
        <begin position="39"/>
        <end position="80"/>
    </location>
</feature>
<dbReference type="AlphaFoldDB" id="A0A3B6H2X4"/>
<sequence>MGILLPMMYASLFLLASGALASHDPEGSWAHPGAMLEGCPTSCGNLSVDYPFGIGSRCSRGPDFNLTCNDTTKPPTLFLSDGISEVLDDLAVSYQDDGNLDKIFSTSFRHTILMKPGVHVYDWSFKPPGRSFEYIGQTALNITGCDLDVYWVNDNAGTTTRACRTVCPDQGITETVARHRCNGTGCWSKSNRTAPLWDRISITDDGGVMISWSIVDQPNCVAAMRDRTAYACVSKNSDCYDTGEGYACICNDDGYARNPFTPDGCSNDKGYNPIPSRADCTRRCGNITVEFPFGIEEGCFAREEFHLNCTNTTSSAVLLLEDFEVTGMNIEKGTIEYNGPTRGPLSDTSGGRILFVGYELFSSLRWVAANLSCLEAQHNISGYACVSINSRCLEVNATYDYSFFEAPKEDTYVGYRCKCTDGFKGNPYIQNGCRG</sequence>
<keyword evidence="6" id="KW-1185">Reference proteome</keyword>
<dbReference type="Gramene" id="TraesCAD_scaffold_073668_01G000100.1">
    <property type="protein sequence ID" value="TraesCAD_scaffold_073668_01G000100.1"/>
    <property type="gene ID" value="TraesCAD_scaffold_073668_01G000100"/>
</dbReference>
<dbReference type="Gramene" id="TraesCLE_scaffold_028738_01G000100.1">
    <property type="protein sequence ID" value="TraesCLE_scaffold_028738_01G000100.1"/>
    <property type="gene ID" value="TraesCLE_scaffold_028738_01G000100"/>
</dbReference>
<protein>
    <recommendedName>
        <fullName evidence="4">Wall-associated receptor kinase galacturonan-binding domain-containing protein</fullName>
    </recommendedName>
</protein>
<evidence type="ECO:0000259" key="4">
    <source>
        <dbReference type="Pfam" id="PF13947"/>
    </source>
</evidence>
<keyword evidence="2 3" id="KW-0732">Signal</keyword>
<dbReference type="GO" id="GO:0030247">
    <property type="term" value="F:polysaccharide binding"/>
    <property type="evidence" value="ECO:0007669"/>
    <property type="project" value="InterPro"/>
</dbReference>
<comment type="subcellular location">
    <subcellularLocation>
        <location evidence="1">Membrane</location>
        <topology evidence="1">Single-pass membrane protein</topology>
    </subcellularLocation>
</comment>
<evidence type="ECO:0000256" key="1">
    <source>
        <dbReference type="ARBA" id="ARBA00004167"/>
    </source>
</evidence>
<evidence type="ECO:0000256" key="3">
    <source>
        <dbReference type="SAM" id="SignalP"/>
    </source>
</evidence>
<dbReference type="EnsemblPlants" id="TraesCS3D02G527300.1">
    <property type="protein sequence ID" value="TraesCS3D02G527300.1"/>
    <property type="gene ID" value="TraesCS3D02G527300"/>
</dbReference>
<dbReference type="Gramene" id="TraesCS3D03G1166100.1">
    <property type="protein sequence ID" value="TraesCS3D03G1166100.1.CDS"/>
    <property type="gene ID" value="TraesCS3D03G1166100"/>
</dbReference>
<dbReference type="Pfam" id="PF13947">
    <property type="entry name" value="GUB_WAK_bind"/>
    <property type="match status" value="2"/>
</dbReference>
<dbReference type="Gramene" id="TraesROB_scaffold_031347_01G000400.1">
    <property type="protein sequence ID" value="TraesROB_scaffold_031347_01G000400.1"/>
    <property type="gene ID" value="TraesROB_scaffold_031347_01G000400"/>
</dbReference>
<reference evidence="5" key="2">
    <citation type="submission" date="2018-10" db="UniProtKB">
        <authorList>
            <consortium name="EnsemblPlants"/>
        </authorList>
    </citation>
    <scope>IDENTIFICATION</scope>
</reference>
<dbReference type="OrthoDB" id="685410at2759"/>
<feature type="domain" description="Wall-associated receptor kinase galacturonan-binding" evidence="4">
    <location>
        <begin position="280"/>
        <end position="336"/>
    </location>
</feature>
<proteinExistence type="predicted"/>
<dbReference type="Proteomes" id="UP000019116">
    <property type="component" value="Chromosome 3D"/>
</dbReference>
<evidence type="ECO:0000256" key="2">
    <source>
        <dbReference type="ARBA" id="ARBA00022729"/>
    </source>
</evidence>